<keyword evidence="3" id="KW-1185">Reference proteome</keyword>
<evidence type="ECO:0000313" key="2">
    <source>
        <dbReference type="EMBL" id="KAF5330564.1"/>
    </source>
</evidence>
<feature type="chain" id="PRO_5034471247" evidence="1">
    <location>
        <begin position="17"/>
        <end position="212"/>
    </location>
</feature>
<evidence type="ECO:0000256" key="1">
    <source>
        <dbReference type="SAM" id="SignalP"/>
    </source>
</evidence>
<dbReference type="Gene3D" id="2.60.120.260">
    <property type="entry name" value="Galactose-binding domain-like"/>
    <property type="match status" value="1"/>
</dbReference>
<dbReference type="Proteomes" id="UP000567179">
    <property type="component" value="Unassembled WGS sequence"/>
</dbReference>
<organism evidence="2 3">
    <name type="scientific">Psilocybe cf. subviscida</name>
    <dbReference type="NCBI Taxonomy" id="2480587"/>
    <lineage>
        <taxon>Eukaryota</taxon>
        <taxon>Fungi</taxon>
        <taxon>Dikarya</taxon>
        <taxon>Basidiomycota</taxon>
        <taxon>Agaricomycotina</taxon>
        <taxon>Agaricomycetes</taxon>
        <taxon>Agaricomycetidae</taxon>
        <taxon>Agaricales</taxon>
        <taxon>Agaricineae</taxon>
        <taxon>Strophariaceae</taxon>
        <taxon>Psilocybe</taxon>
    </lineage>
</organism>
<keyword evidence="1" id="KW-0732">Signal</keyword>
<evidence type="ECO:0000313" key="3">
    <source>
        <dbReference type="Proteomes" id="UP000567179"/>
    </source>
</evidence>
<gene>
    <name evidence="2" type="ORF">D9619_005250</name>
</gene>
<accession>A0A8H5BWK2</accession>
<name>A0A8H5BWK2_9AGAR</name>
<dbReference type="EMBL" id="JAACJJ010000001">
    <property type="protein sequence ID" value="KAF5330564.1"/>
    <property type="molecule type" value="Genomic_DNA"/>
</dbReference>
<dbReference type="OrthoDB" id="2758521at2759"/>
<feature type="signal peptide" evidence="1">
    <location>
        <begin position="1"/>
        <end position="16"/>
    </location>
</feature>
<sequence>MRSCPAILSPLPFVLAIYLQLAVKTATNYTIDDTYGDSRTGQHALYQPNNIWWTQTCTGFQPLPDASHTMNKTFHAATWSSGPELNITINFIGTAIFVFFNLVDDPLAFSSQVITTNAVNFIVDSIPALQFQYIPTRQNQFLFQHSVFTKDNLKDGTHTLVITGPPKGGADIYVNFDYAIYTHSGNLLNELPPTTVLGTNVSPPESKVTPPL</sequence>
<proteinExistence type="predicted"/>
<reference evidence="2 3" key="1">
    <citation type="journal article" date="2020" name="ISME J.">
        <title>Uncovering the hidden diversity of litter-decomposition mechanisms in mushroom-forming fungi.</title>
        <authorList>
            <person name="Floudas D."/>
            <person name="Bentzer J."/>
            <person name="Ahren D."/>
            <person name="Johansson T."/>
            <person name="Persson P."/>
            <person name="Tunlid A."/>
        </authorList>
    </citation>
    <scope>NUCLEOTIDE SEQUENCE [LARGE SCALE GENOMIC DNA]</scope>
    <source>
        <strain evidence="2 3">CBS 101986</strain>
    </source>
</reference>
<comment type="caution">
    <text evidence="2">The sequence shown here is derived from an EMBL/GenBank/DDBJ whole genome shotgun (WGS) entry which is preliminary data.</text>
</comment>
<protein>
    <submittedName>
        <fullName evidence="2">Uncharacterized protein</fullName>
    </submittedName>
</protein>
<dbReference type="AlphaFoldDB" id="A0A8H5BWK2"/>